<evidence type="ECO:0000256" key="1">
    <source>
        <dbReference type="ARBA" id="ARBA00004651"/>
    </source>
</evidence>
<reference evidence="15 16" key="1">
    <citation type="journal article" date="2016" name="Nat. Commun.">
        <title>Thousands of microbial genomes shed light on interconnected biogeochemical processes in an aquifer system.</title>
        <authorList>
            <person name="Anantharaman K."/>
            <person name="Brown C.T."/>
            <person name="Hug L.A."/>
            <person name="Sharon I."/>
            <person name="Castelle C.J."/>
            <person name="Probst A.J."/>
            <person name="Thomas B.C."/>
            <person name="Singh A."/>
            <person name="Wilkins M.J."/>
            <person name="Karaoz U."/>
            <person name="Brodie E.L."/>
            <person name="Williams K.H."/>
            <person name="Hubbard S.S."/>
            <person name="Banfield J.F."/>
        </authorList>
    </citation>
    <scope>NUCLEOTIDE SEQUENCE [LARGE SCALE GENOMIC DNA]</scope>
</reference>
<dbReference type="PANTHER" id="PTHR30622">
    <property type="entry name" value="UNDECAPRENYL-DIPHOSPHATASE"/>
    <property type="match status" value="1"/>
</dbReference>
<feature type="transmembrane region" description="Helical" evidence="14">
    <location>
        <begin position="170"/>
        <end position="194"/>
    </location>
</feature>
<dbReference type="GO" id="GO:0046677">
    <property type="term" value="P:response to antibiotic"/>
    <property type="evidence" value="ECO:0007669"/>
    <property type="project" value="UniProtKB-UniRule"/>
</dbReference>
<feature type="transmembrane region" description="Helical" evidence="14">
    <location>
        <begin position="41"/>
        <end position="60"/>
    </location>
</feature>
<evidence type="ECO:0000256" key="11">
    <source>
        <dbReference type="ARBA" id="ARBA00032707"/>
    </source>
</evidence>
<comment type="miscellaneous">
    <text evidence="14">Bacitracin is thought to be involved in the inhibition of peptidoglycan synthesis by sequestering undecaprenyl diphosphate, thereby reducing the pool of lipid carrier available.</text>
</comment>
<dbReference type="HAMAP" id="MF_01006">
    <property type="entry name" value="Undec_diphosphatase"/>
    <property type="match status" value="1"/>
</dbReference>
<sequence>MTPIQATILGLVQGLTEFLPISSSGHLAILQNLFRFSEPPIAFDVLLHVATLGAVGAYFFNDIRRINRAMIVALLAGTIPTGIIGIILEKQADWLFSSVSLLSIGFFLTTLLLLSTLLLNRVRVRTKITINIRTAVLIGIAQGISIIPSLSRSAATIVTALWLGVDREEAARFSFLLSMPAILGAQLLVIPSLLTNNHVAPSTAAIGFFTAFIAGFLSLRWLMAIVKGKELHWFALYTGALALLLAIV</sequence>
<dbReference type="EC" id="3.6.1.27" evidence="3 14"/>
<gene>
    <name evidence="14" type="primary">uppP</name>
    <name evidence="15" type="ORF">A2785_03985</name>
</gene>
<name>A0A1G1VP40_9BACT</name>
<dbReference type="EMBL" id="MHCI01000005">
    <property type="protein sequence ID" value="OGY17150.1"/>
    <property type="molecule type" value="Genomic_DNA"/>
</dbReference>
<keyword evidence="7 14" id="KW-0378">Hydrolase</keyword>
<keyword evidence="10 14" id="KW-0046">Antibiotic resistance</keyword>
<dbReference type="GO" id="GO:0050380">
    <property type="term" value="F:undecaprenyl-diphosphatase activity"/>
    <property type="evidence" value="ECO:0007669"/>
    <property type="project" value="UniProtKB-UniRule"/>
</dbReference>
<evidence type="ECO:0000313" key="15">
    <source>
        <dbReference type="EMBL" id="OGY17150.1"/>
    </source>
</evidence>
<evidence type="ECO:0000256" key="14">
    <source>
        <dbReference type="HAMAP-Rule" id="MF_01006"/>
    </source>
</evidence>
<evidence type="ECO:0000256" key="10">
    <source>
        <dbReference type="ARBA" id="ARBA00023251"/>
    </source>
</evidence>
<feature type="transmembrane region" description="Helical" evidence="14">
    <location>
        <begin position="94"/>
        <end position="118"/>
    </location>
</feature>
<comment type="caution">
    <text evidence="15">The sequence shown here is derived from an EMBL/GenBank/DDBJ whole genome shotgun (WGS) entry which is preliminary data.</text>
</comment>
<evidence type="ECO:0000256" key="2">
    <source>
        <dbReference type="ARBA" id="ARBA00010621"/>
    </source>
</evidence>
<evidence type="ECO:0000313" key="16">
    <source>
        <dbReference type="Proteomes" id="UP000179069"/>
    </source>
</evidence>
<keyword evidence="14" id="KW-0573">Peptidoglycan synthesis</keyword>
<evidence type="ECO:0000256" key="3">
    <source>
        <dbReference type="ARBA" id="ARBA00012374"/>
    </source>
</evidence>
<protein>
    <recommendedName>
        <fullName evidence="4 14">Undecaprenyl-diphosphatase</fullName>
        <ecNumber evidence="3 14">3.6.1.27</ecNumber>
    </recommendedName>
    <alternativeName>
        <fullName evidence="12 14">Bacitracin resistance protein</fullName>
    </alternativeName>
    <alternativeName>
        <fullName evidence="11 14">Undecaprenyl pyrophosphate phosphatase</fullName>
    </alternativeName>
</protein>
<dbReference type="GO" id="GO:0008360">
    <property type="term" value="P:regulation of cell shape"/>
    <property type="evidence" value="ECO:0007669"/>
    <property type="project" value="UniProtKB-KW"/>
</dbReference>
<evidence type="ECO:0000256" key="8">
    <source>
        <dbReference type="ARBA" id="ARBA00022989"/>
    </source>
</evidence>
<dbReference type="Proteomes" id="UP000179069">
    <property type="component" value="Unassembled WGS sequence"/>
</dbReference>
<comment type="catalytic activity">
    <reaction evidence="13 14">
        <text>di-trans,octa-cis-undecaprenyl diphosphate + H2O = di-trans,octa-cis-undecaprenyl phosphate + phosphate + H(+)</text>
        <dbReference type="Rhea" id="RHEA:28094"/>
        <dbReference type="ChEBI" id="CHEBI:15377"/>
        <dbReference type="ChEBI" id="CHEBI:15378"/>
        <dbReference type="ChEBI" id="CHEBI:43474"/>
        <dbReference type="ChEBI" id="CHEBI:58405"/>
        <dbReference type="ChEBI" id="CHEBI:60392"/>
        <dbReference type="EC" id="3.6.1.27"/>
    </reaction>
</comment>
<comment type="subcellular location">
    <subcellularLocation>
        <location evidence="1 14">Cell membrane</location>
        <topology evidence="1 14">Multi-pass membrane protein</topology>
    </subcellularLocation>
</comment>
<evidence type="ECO:0000256" key="7">
    <source>
        <dbReference type="ARBA" id="ARBA00022801"/>
    </source>
</evidence>
<dbReference type="GO" id="GO:0009252">
    <property type="term" value="P:peptidoglycan biosynthetic process"/>
    <property type="evidence" value="ECO:0007669"/>
    <property type="project" value="UniProtKB-KW"/>
</dbReference>
<keyword evidence="9 14" id="KW-0472">Membrane</keyword>
<dbReference type="GO" id="GO:0005886">
    <property type="term" value="C:plasma membrane"/>
    <property type="evidence" value="ECO:0007669"/>
    <property type="project" value="UniProtKB-SubCell"/>
</dbReference>
<feature type="transmembrane region" description="Helical" evidence="14">
    <location>
        <begin position="206"/>
        <end position="225"/>
    </location>
</feature>
<keyword evidence="8 14" id="KW-1133">Transmembrane helix</keyword>
<dbReference type="PANTHER" id="PTHR30622:SF2">
    <property type="entry name" value="UNDECAPRENYL-DIPHOSPHATASE"/>
    <property type="match status" value="1"/>
</dbReference>
<evidence type="ECO:0000256" key="6">
    <source>
        <dbReference type="ARBA" id="ARBA00022692"/>
    </source>
</evidence>
<accession>A0A1G1VP40</accession>
<organism evidence="15 16">
    <name type="scientific">Candidatus Chisholmbacteria bacterium RIFCSPHIGHO2_01_FULL_49_18</name>
    <dbReference type="NCBI Taxonomy" id="1797590"/>
    <lineage>
        <taxon>Bacteria</taxon>
        <taxon>Candidatus Chisholmiibacteriota</taxon>
    </lineage>
</organism>
<dbReference type="InterPro" id="IPR003824">
    <property type="entry name" value="UppP"/>
</dbReference>
<evidence type="ECO:0000256" key="13">
    <source>
        <dbReference type="ARBA" id="ARBA00047594"/>
    </source>
</evidence>
<feature type="transmembrane region" description="Helical" evidence="14">
    <location>
        <begin position="231"/>
        <end position="247"/>
    </location>
</feature>
<comment type="similarity">
    <text evidence="2 14">Belongs to the UppP family.</text>
</comment>
<comment type="function">
    <text evidence="14">Catalyzes the dephosphorylation of undecaprenyl diphosphate (UPP). Confers resistance to bacitracin.</text>
</comment>
<evidence type="ECO:0000256" key="9">
    <source>
        <dbReference type="ARBA" id="ARBA00023136"/>
    </source>
</evidence>
<evidence type="ECO:0000256" key="12">
    <source>
        <dbReference type="ARBA" id="ARBA00032932"/>
    </source>
</evidence>
<dbReference type="GO" id="GO:0071555">
    <property type="term" value="P:cell wall organization"/>
    <property type="evidence" value="ECO:0007669"/>
    <property type="project" value="UniProtKB-KW"/>
</dbReference>
<keyword evidence="6 14" id="KW-0812">Transmembrane</keyword>
<keyword evidence="14" id="KW-0133">Cell shape</keyword>
<proteinExistence type="inferred from homology"/>
<dbReference type="Pfam" id="PF02673">
    <property type="entry name" value="BacA"/>
    <property type="match status" value="1"/>
</dbReference>
<evidence type="ECO:0000256" key="5">
    <source>
        <dbReference type="ARBA" id="ARBA00022475"/>
    </source>
</evidence>
<evidence type="ECO:0000256" key="4">
    <source>
        <dbReference type="ARBA" id="ARBA00021581"/>
    </source>
</evidence>
<keyword evidence="5 14" id="KW-1003">Cell membrane</keyword>
<dbReference type="AlphaFoldDB" id="A0A1G1VP40"/>
<keyword evidence="14" id="KW-0961">Cell wall biogenesis/degradation</keyword>
<feature type="transmembrane region" description="Helical" evidence="14">
    <location>
        <begin position="69"/>
        <end position="88"/>
    </location>
</feature>